<proteinExistence type="predicted"/>
<reference evidence="3" key="1">
    <citation type="submission" date="2022-11" db="UniProtKB">
        <authorList>
            <consortium name="WormBaseParasite"/>
        </authorList>
    </citation>
    <scope>IDENTIFICATION</scope>
</reference>
<name>A0A914RVA0_PAREQ</name>
<keyword evidence="1" id="KW-0472">Membrane</keyword>
<keyword evidence="1" id="KW-0812">Transmembrane</keyword>
<dbReference type="PANTHER" id="PTHR46709:SF1">
    <property type="entry name" value="G-PROTEIN COUPLED RECEPTORS FAMILY 1 PROFILE DOMAIN-CONTAINING PROTEIN"/>
    <property type="match status" value="1"/>
</dbReference>
<evidence type="ECO:0000313" key="3">
    <source>
        <dbReference type="WBParaSite" id="PEQ_0001042001-mRNA-1"/>
    </source>
</evidence>
<accession>A0A914RVA0</accession>
<feature type="transmembrane region" description="Helical" evidence="1">
    <location>
        <begin position="37"/>
        <end position="57"/>
    </location>
</feature>
<evidence type="ECO:0000313" key="2">
    <source>
        <dbReference type="Proteomes" id="UP000887564"/>
    </source>
</evidence>
<keyword evidence="2" id="KW-1185">Reference proteome</keyword>
<sequence length="179" mass="21001">LQILIPASVYTIIAASAERYVSSKEKRINYFAPWRRVVIICAALLFAICIKVCHIALRPTVTGASIIMVTTDEECNGFGEYHLIQSSITSSWLYSTIWMFWARNIFTVFLPFTLLFFLNWATRRNMSFERTDLLLSEHLSKVIPRFAHLFTLFFHLIHSNPPFHIFRQHQSMTRTHMRK</sequence>
<dbReference type="AlphaFoldDB" id="A0A914RVA0"/>
<protein>
    <submittedName>
        <fullName evidence="3">G-protein coupled receptors family 1 profile domain-containing protein</fullName>
    </submittedName>
</protein>
<dbReference type="Proteomes" id="UP000887564">
    <property type="component" value="Unplaced"/>
</dbReference>
<keyword evidence="1" id="KW-1133">Transmembrane helix</keyword>
<organism evidence="2 3">
    <name type="scientific">Parascaris equorum</name>
    <name type="common">Equine roundworm</name>
    <dbReference type="NCBI Taxonomy" id="6256"/>
    <lineage>
        <taxon>Eukaryota</taxon>
        <taxon>Metazoa</taxon>
        <taxon>Ecdysozoa</taxon>
        <taxon>Nematoda</taxon>
        <taxon>Chromadorea</taxon>
        <taxon>Rhabditida</taxon>
        <taxon>Spirurina</taxon>
        <taxon>Ascaridomorpha</taxon>
        <taxon>Ascaridoidea</taxon>
        <taxon>Ascarididae</taxon>
        <taxon>Parascaris</taxon>
    </lineage>
</organism>
<dbReference type="WBParaSite" id="PEQ_0001042001-mRNA-1">
    <property type="protein sequence ID" value="PEQ_0001042001-mRNA-1"/>
    <property type="gene ID" value="PEQ_0001042001"/>
</dbReference>
<evidence type="ECO:0000256" key="1">
    <source>
        <dbReference type="SAM" id="Phobius"/>
    </source>
</evidence>
<feature type="transmembrane region" description="Helical" evidence="1">
    <location>
        <begin position="100"/>
        <end position="121"/>
    </location>
</feature>
<dbReference type="PANTHER" id="PTHR46709">
    <property type="entry name" value="PROTEIN CBG23488-RELATED"/>
    <property type="match status" value="1"/>
</dbReference>